<organism evidence="12 13">
    <name type="scientific">Vitreoscilla filiformis</name>
    <dbReference type="NCBI Taxonomy" id="63"/>
    <lineage>
        <taxon>Bacteria</taxon>
        <taxon>Pseudomonadati</taxon>
        <taxon>Pseudomonadota</taxon>
        <taxon>Betaproteobacteria</taxon>
        <taxon>Neisseriales</taxon>
        <taxon>Neisseriaceae</taxon>
        <taxon>Vitreoscilla</taxon>
    </lineage>
</organism>
<keyword evidence="13" id="KW-1185">Reference proteome</keyword>
<dbReference type="KEGG" id="vff:VITFI_CDS2021"/>
<gene>
    <name evidence="12" type="ORF">VITFI_CDS2021</name>
</gene>
<evidence type="ECO:0000256" key="10">
    <source>
        <dbReference type="ARBA" id="ARBA00030775"/>
    </source>
</evidence>
<keyword evidence="8" id="KW-0472">Membrane</keyword>
<sequence length="174" mass="18675">MTELLITLAVASIVLALSVPDMGTLVAERSVQGEVQAFLSALRLARHEAMRFGEVVSVCARDPGGGDTVHACWPEGRVWTAGWLVFVDRGQRGVVDPEDRVLLVHQPVQGSSRVQATLSRLSFQPTGISFNAASSFRFVPAQARNEAQAMASAQLVCVNKAGRARVSESAQRCT</sequence>
<keyword evidence="4" id="KW-0488">Methylation</keyword>
<accession>A0A221KFS1</accession>
<evidence type="ECO:0000256" key="2">
    <source>
        <dbReference type="ARBA" id="ARBA00021549"/>
    </source>
</evidence>
<dbReference type="EMBL" id="CP022423">
    <property type="protein sequence ID" value="ASM77799.1"/>
    <property type="molecule type" value="Genomic_DNA"/>
</dbReference>
<dbReference type="GO" id="GO:0015628">
    <property type="term" value="P:protein secretion by the type II secretion system"/>
    <property type="evidence" value="ECO:0007669"/>
    <property type="project" value="InterPro"/>
</dbReference>
<evidence type="ECO:0000256" key="5">
    <source>
        <dbReference type="ARBA" id="ARBA00022519"/>
    </source>
</evidence>
<dbReference type="GO" id="GO:0015627">
    <property type="term" value="C:type II protein secretion system complex"/>
    <property type="evidence" value="ECO:0007669"/>
    <property type="project" value="InterPro"/>
</dbReference>
<dbReference type="Pfam" id="PF12019">
    <property type="entry name" value="GspH"/>
    <property type="match status" value="1"/>
</dbReference>
<name>A0A221KFS1_VITFI</name>
<evidence type="ECO:0000256" key="4">
    <source>
        <dbReference type="ARBA" id="ARBA00022481"/>
    </source>
</evidence>
<evidence type="ECO:0000313" key="13">
    <source>
        <dbReference type="Proteomes" id="UP000199729"/>
    </source>
</evidence>
<dbReference type="Proteomes" id="UP000199729">
    <property type="component" value="Chromosome"/>
</dbReference>
<feature type="domain" description="General secretion pathway GspH" evidence="11">
    <location>
        <begin position="35"/>
        <end position="162"/>
    </location>
</feature>
<evidence type="ECO:0000256" key="7">
    <source>
        <dbReference type="ARBA" id="ARBA00022989"/>
    </source>
</evidence>
<keyword evidence="5" id="KW-0997">Cell inner membrane</keyword>
<evidence type="ECO:0000256" key="3">
    <source>
        <dbReference type="ARBA" id="ARBA00022475"/>
    </source>
</evidence>
<dbReference type="Gene3D" id="3.55.40.10">
    <property type="entry name" value="minor pseudopilin epsh domain"/>
    <property type="match status" value="1"/>
</dbReference>
<evidence type="ECO:0000256" key="1">
    <source>
        <dbReference type="ARBA" id="ARBA00004377"/>
    </source>
</evidence>
<keyword evidence="6" id="KW-0812">Transmembrane</keyword>
<evidence type="ECO:0000256" key="9">
    <source>
        <dbReference type="ARBA" id="ARBA00025772"/>
    </source>
</evidence>
<protein>
    <recommendedName>
        <fullName evidence="2">Type II secretion system protein H</fullName>
    </recommendedName>
    <alternativeName>
        <fullName evidence="10">General secretion pathway protein H</fullName>
    </alternativeName>
</protein>
<comment type="similarity">
    <text evidence="9">Belongs to the GSP H family.</text>
</comment>
<reference evidence="12 13" key="1">
    <citation type="submission" date="2017-07" db="EMBL/GenBank/DDBJ databases">
        <title>Complete Genome Sequence of the cosmetic ferment Vitreoscilla filiformis (ATCC15551).</title>
        <authorList>
            <person name="Contreras S."/>
            <person name="Sagory-Zalkind P."/>
            <person name="Blanquart H."/>
            <person name="Iltis A."/>
            <person name="Morand S.C."/>
        </authorList>
    </citation>
    <scope>NUCLEOTIDE SEQUENCE [LARGE SCALE GENOMIC DNA]</scope>
    <source>
        <strain evidence="12 13">ATCC 15551</strain>
    </source>
</reference>
<dbReference type="SUPFAM" id="SSF54523">
    <property type="entry name" value="Pili subunits"/>
    <property type="match status" value="1"/>
</dbReference>
<dbReference type="InterPro" id="IPR022346">
    <property type="entry name" value="T2SS_GspH"/>
</dbReference>
<keyword evidence="3" id="KW-1003">Cell membrane</keyword>
<evidence type="ECO:0000313" key="12">
    <source>
        <dbReference type="EMBL" id="ASM77799.1"/>
    </source>
</evidence>
<proteinExistence type="inferred from homology"/>
<keyword evidence="7" id="KW-1133">Transmembrane helix</keyword>
<dbReference type="GO" id="GO:0005886">
    <property type="term" value="C:plasma membrane"/>
    <property type="evidence" value="ECO:0007669"/>
    <property type="project" value="UniProtKB-SubCell"/>
</dbReference>
<dbReference type="AlphaFoldDB" id="A0A221KFS1"/>
<evidence type="ECO:0000259" key="11">
    <source>
        <dbReference type="Pfam" id="PF12019"/>
    </source>
</evidence>
<evidence type="ECO:0000256" key="8">
    <source>
        <dbReference type="ARBA" id="ARBA00023136"/>
    </source>
</evidence>
<dbReference type="InterPro" id="IPR045584">
    <property type="entry name" value="Pilin-like"/>
</dbReference>
<evidence type="ECO:0000256" key="6">
    <source>
        <dbReference type="ARBA" id="ARBA00022692"/>
    </source>
</evidence>
<comment type="subcellular location">
    <subcellularLocation>
        <location evidence="1">Cell inner membrane</location>
        <topology evidence="1">Single-pass membrane protein</topology>
    </subcellularLocation>
</comment>